<dbReference type="PROSITE" id="PS52016">
    <property type="entry name" value="TONB_DEPENDENT_REC_3"/>
    <property type="match status" value="1"/>
</dbReference>
<name>A0A1Y5PPC7_9SPHN</name>
<dbReference type="GO" id="GO:0009279">
    <property type="term" value="C:cell outer membrane"/>
    <property type="evidence" value="ECO:0007669"/>
    <property type="project" value="UniProtKB-SubCell"/>
</dbReference>
<dbReference type="AlphaFoldDB" id="A0A1Y5PPC7"/>
<dbReference type="PANTHER" id="PTHR47234:SF3">
    <property type="entry name" value="SECRETIN_TONB SHORT N-TERMINAL DOMAIN-CONTAINING PROTEIN"/>
    <property type="match status" value="1"/>
</dbReference>
<protein>
    <submittedName>
        <fullName evidence="13">TonB-dependent receptor</fullName>
    </submittedName>
</protein>
<feature type="chain" id="PRO_5012396143" evidence="10">
    <location>
        <begin position="34"/>
        <end position="846"/>
    </location>
</feature>
<proteinExistence type="inferred from homology"/>
<feature type="domain" description="TonB-dependent receptor-like beta-barrel" evidence="11">
    <location>
        <begin position="339"/>
        <end position="805"/>
    </location>
</feature>
<evidence type="ECO:0000259" key="12">
    <source>
        <dbReference type="Pfam" id="PF07715"/>
    </source>
</evidence>
<evidence type="ECO:0000256" key="6">
    <source>
        <dbReference type="ARBA" id="ARBA00023136"/>
    </source>
</evidence>
<keyword evidence="13" id="KW-0675">Receptor</keyword>
<dbReference type="SUPFAM" id="SSF56935">
    <property type="entry name" value="Porins"/>
    <property type="match status" value="1"/>
</dbReference>
<dbReference type="InterPro" id="IPR000531">
    <property type="entry name" value="Beta-barrel_TonB"/>
</dbReference>
<accession>A0A1Y5PPC7</accession>
<keyword evidence="5 9" id="KW-0798">TonB box</keyword>
<keyword evidence="10" id="KW-0732">Signal</keyword>
<evidence type="ECO:0000256" key="1">
    <source>
        <dbReference type="ARBA" id="ARBA00004571"/>
    </source>
</evidence>
<reference evidence="13" key="1">
    <citation type="submission" date="2016-03" db="EMBL/GenBank/DDBJ databases">
        <authorList>
            <person name="Ploux O."/>
        </authorList>
    </citation>
    <scope>NUCLEOTIDE SEQUENCE</scope>
    <source>
        <strain evidence="13">UC10</strain>
    </source>
</reference>
<dbReference type="InterPro" id="IPR039426">
    <property type="entry name" value="TonB-dep_rcpt-like"/>
</dbReference>
<sequence>MIYPFERNSIRKLLGSASAFGLGLALLPAVAAAQEVAPQAEEKSPASDTTIIVTGTRRTGVTVADSPTPIDVVSSEQLTRQAATDTNDLLRVAVPSLNVTNFTTAGYAFAIRPFSLRGLSPDQTLVLVNSKRRHRSAVVQLSRLPLSSGAQGPDLSLIPSIAIARVEVLRDGAAAQYGSDAIAGVINFQLREDDGGIQLDAKYGQYYEGDGENYDIQANVGLPLGEGFINVSGQYSGNEHTYRGTQRPDAAAIAAATGGTIADPAQPIGDPKNELASLFVNSEIPLGESVTLYGFGNYAWHDSLATQFYRVPGGPNIRNSMYRSIPLTTTPGGARFSFATLYPEGLLPTQRYVVQDQSVTVGVRGDIAEGLDYDLSGNLAKDSAKMSVFDTINPSLGPTAPTSYYVGTQIQKEEQLHADFVYEWAKGPFTEPVTFAFGAEYRRETFIMRAGEPDSYRAGPFARVYDPDAPGSTPATPVYVGLEIGASAFPGIQPAQAGKWSRSNKAFYGDVEFEPLKDLSLGFAGRYEHFSDFGGTFNWKVSGRFEIVDGLALRGSYNTGFRAPTPGQSHVSARSTSIDIPTGELRNVATVPVDTPVAAYYGATPLRPEKSKNFSAGAVVDLGADFLFTLDYFHIKLRDRIGVTSNIPISAADRTALTARGIDVSDLNAIAFFTNAFDTTTQGFDAVASKSFHWGDVRFDVNGALNYTKTDLDRITFPLAVDRERSVEIASYYPKWRGTLTGVAQKGAFSVMTRLNYYGKYTDAVANVPDAASFDQTYEAELLVDLELRYELNDNFELAIGGSNILDNYPGKERIPAIKNFGFIYPINSPFGFNGGSWYARTRIKF</sequence>
<dbReference type="KEGG" id="sphu:SPPYR_0711"/>
<dbReference type="Gene3D" id="2.170.130.10">
    <property type="entry name" value="TonB-dependent receptor, plug domain"/>
    <property type="match status" value="1"/>
</dbReference>
<evidence type="ECO:0000256" key="5">
    <source>
        <dbReference type="ARBA" id="ARBA00023077"/>
    </source>
</evidence>
<gene>
    <name evidence="13" type="ORF">SPPYR_0711</name>
</gene>
<dbReference type="Pfam" id="PF07715">
    <property type="entry name" value="Plug"/>
    <property type="match status" value="1"/>
</dbReference>
<evidence type="ECO:0000256" key="9">
    <source>
        <dbReference type="RuleBase" id="RU003357"/>
    </source>
</evidence>
<dbReference type="InterPro" id="IPR012910">
    <property type="entry name" value="Plug_dom"/>
</dbReference>
<evidence type="ECO:0000256" key="3">
    <source>
        <dbReference type="ARBA" id="ARBA00022452"/>
    </source>
</evidence>
<feature type="signal peptide" evidence="10">
    <location>
        <begin position="1"/>
        <end position="33"/>
    </location>
</feature>
<dbReference type="InterPro" id="IPR036942">
    <property type="entry name" value="Beta-barrel_TonB_sf"/>
</dbReference>
<evidence type="ECO:0000256" key="8">
    <source>
        <dbReference type="PROSITE-ProRule" id="PRU01360"/>
    </source>
</evidence>
<feature type="domain" description="TonB-dependent receptor plug" evidence="12">
    <location>
        <begin position="63"/>
        <end position="185"/>
    </location>
</feature>
<keyword evidence="3 8" id="KW-1134">Transmembrane beta strand</keyword>
<dbReference type="EMBL" id="LT598653">
    <property type="protein sequence ID" value="SBV31831.1"/>
    <property type="molecule type" value="Genomic_DNA"/>
</dbReference>
<comment type="subcellular location">
    <subcellularLocation>
        <location evidence="1 8">Cell outer membrane</location>
        <topology evidence="1 8">Multi-pass membrane protein</topology>
    </subcellularLocation>
</comment>
<keyword evidence="4 8" id="KW-0812">Transmembrane</keyword>
<evidence type="ECO:0000256" key="4">
    <source>
        <dbReference type="ARBA" id="ARBA00022692"/>
    </source>
</evidence>
<keyword evidence="6 8" id="KW-0472">Membrane</keyword>
<dbReference type="Pfam" id="PF00593">
    <property type="entry name" value="TonB_dep_Rec_b-barrel"/>
    <property type="match status" value="1"/>
</dbReference>
<organism evidence="13">
    <name type="scientific">uncultured Sphingopyxis sp</name>
    <dbReference type="NCBI Taxonomy" id="310581"/>
    <lineage>
        <taxon>Bacteria</taxon>
        <taxon>Pseudomonadati</taxon>
        <taxon>Pseudomonadota</taxon>
        <taxon>Alphaproteobacteria</taxon>
        <taxon>Sphingomonadales</taxon>
        <taxon>Sphingomonadaceae</taxon>
        <taxon>Sphingopyxis</taxon>
        <taxon>environmental samples</taxon>
    </lineage>
</organism>
<evidence type="ECO:0000256" key="10">
    <source>
        <dbReference type="SAM" id="SignalP"/>
    </source>
</evidence>
<keyword evidence="7 8" id="KW-0998">Cell outer membrane</keyword>
<dbReference type="PANTHER" id="PTHR47234">
    <property type="match status" value="1"/>
</dbReference>
<dbReference type="CDD" id="cd01347">
    <property type="entry name" value="ligand_gated_channel"/>
    <property type="match status" value="1"/>
</dbReference>
<comment type="similarity">
    <text evidence="8 9">Belongs to the TonB-dependent receptor family.</text>
</comment>
<evidence type="ECO:0000313" key="13">
    <source>
        <dbReference type="EMBL" id="SBV31831.1"/>
    </source>
</evidence>
<dbReference type="Gene3D" id="2.40.170.20">
    <property type="entry name" value="TonB-dependent receptor, beta-barrel domain"/>
    <property type="match status" value="1"/>
</dbReference>
<evidence type="ECO:0000256" key="7">
    <source>
        <dbReference type="ARBA" id="ARBA00023237"/>
    </source>
</evidence>
<dbReference type="InterPro" id="IPR037066">
    <property type="entry name" value="Plug_dom_sf"/>
</dbReference>
<keyword evidence="2 8" id="KW-0813">Transport</keyword>
<dbReference type="RefSeq" id="WP_295323759.1">
    <property type="nucleotide sequence ID" value="NZ_LT598653.1"/>
</dbReference>
<evidence type="ECO:0000256" key="2">
    <source>
        <dbReference type="ARBA" id="ARBA00022448"/>
    </source>
</evidence>
<evidence type="ECO:0000259" key="11">
    <source>
        <dbReference type="Pfam" id="PF00593"/>
    </source>
</evidence>